<dbReference type="Proteomes" id="UP001202328">
    <property type="component" value="Unassembled WGS sequence"/>
</dbReference>
<evidence type="ECO:0000256" key="1">
    <source>
        <dbReference type="SAM" id="Phobius"/>
    </source>
</evidence>
<keyword evidence="1" id="KW-1133">Transmembrane helix</keyword>
<organism evidence="3 4">
    <name type="scientific">Papaver atlanticum</name>
    <dbReference type="NCBI Taxonomy" id="357466"/>
    <lineage>
        <taxon>Eukaryota</taxon>
        <taxon>Viridiplantae</taxon>
        <taxon>Streptophyta</taxon>
        <taxon>Embryophyta</taxon>
        <taxon>Tracheophyta</taxon>
        <taxon>Spermatophyta</taxon>
        <taxon>Magnoliopsida</taxon>
        <taxon>Ranunculales</taxon>
        <taxon>Papaveraceae</taxon>
        <taxon>Papaveroideae</taxon>
        <taxon>Papaver</taxon>
    </lineage>
</organism>
<keyword evidence="1" id="KW-0472">Membrane</keyword>
<comment type="caution">
    <text evidence="3">The sequence shown here is derived from an EMBL/GenBank/DDBJ whole genome shotgun (WGS) entry which is preliminary data.</text>
</comment>
<dbReference type="AlphaFoldDB" id="A0AAD4TM34"/>
<proteinExistence type="predicted"/>
<feature type="signal peptide" evidence="2">
    <location>
        <begin position="1"/>
        <end position="30"/>
    </location>
</feature>
<keyword evidence="2" id="KW-0732">Signal</keyword>
<keyword evidence="4" id="KW-1185">Reference proteome</keyword>
<feature type="transmembrane region" description="Helical" evidence="1">
    <location>
        <begin position="53"/>
        <end position="73"/>
    </location>
</feature>
<reference evidence="3" key="1">
    <citation type="submission" date="2022-04" db="EMBL/GenBank/DDBJ databases">
        <title>A functionally conserved STORR gene fusion in Papaver species that diverged 16.8 million years ago.</title>
        <authorList>
            <person name="Catania T."/>
        </authorList>
    </citation>
    <scope>NUCLEOTIDE SEQUENCE</scope>
    <source>
        <strain evidence="3">S-188037</strain>
    </source>
</reference>
<name>A0AAD4TM34_9MAGN</name>
<evidence type="ECO:0000256" key="2">
    <source>
        <dbReference type="SAM" id="SignalP"/>
    </source>
</evidence>
<sequence>MSKFSGWSWLRYLNFLFLSLSLQLIPGLAGDPSSSKDGVKAEGHASSSKNTGVTVLFVFVGLVAAVVLGVFLFKMWQKKKREEQHARLLRLFEEDDELELELGLRD</sequence>
<dbReference type="PANTHER" id="PTHR33780:SF10">
    <property type="entry name" value="TRANSMEMBRANE PROTEIN"/>
    <property type="match status" value="1"/>
</dbReference>
<gene>
    <name evidence="3" type="ORF">MKW98_017145</name>
</gene>
<keyword evidence="1" id="KW-0812">Transmembrane</keyword>
<accession>A0AAD4TM34</accession>
<dbReference type="EMBL" id="JAJJMB010000948">
    <property type="protein sequence ID" value="KAI3960421.1"/>
    <property type="molecule type" value="Genomic_DNA"/>
</dbReference>
<evidence type="ECO:0000313" key="4">
    <source>
        <dbReference type="Proteomes" id="UP001202328"/>
    </source>
</evidence>
<dbReference type="PANTHER" id="PTHR33780">
    <property type="entry name" value="EXPRESSED PROTEIN"/>
    <property type="match status" value="1"/>
</dbReference>
<feature type="chain" id="PRO_5042016333" evidence="2">
    <location>
        <begin position="31"/>
        <end position="106"/>
    </location>
</feature>
<evidence type="ECO:0000313" key="3">
    <source>
        <dbReference type="EMBL" id="KAI3960421.1"/>
    </source>
</evidence>
<protein>
    <submittedName>
        <fullName evidence="3">Uncharacterized protein</fullName>
    </submittedName>
</protein>